<sequence>MVKIYFSLLITIFLFVGCSTEAIIEPEKTEVKPAKQDINVIYYHLPLQNSEVRTEIPTHIVLHFISNVGNNVLDPYNLQDIYSIFFEYGVSAHYLIARSGEIYQLVPEERVAYHAGTGDLPYFTKYRNNLNQYSIGIEMLAIGTKEEMAEMIKDEDYDSINPSFIGYTEAQYKTLNILLADIITRNPAIQRNRKFIVGHDEYAPGRKTDPGSLFDWSKIGF</sequence>
<evidence type="ECO:0000256" key="4">
    <source>
        <dbReference type="ARBA" id="ARBA00023316"/>
    </source>
</evidence>
<dbReference type="EC" id="3.5.1.28" evidence="2"/>
<dbReference type="GO" id="GO:0008745">
    <property type="term" value="F:N-acetylmuramoyl-L-alanine amidase activity"/>
    <property type="evidence" value="ECO:0007669"/>
    <property type="project" value="UniProtKB-EC"/>
</dbReference>
<dbReference type="Pfam" id="PF01510">
    <property type="entry name" value="Amidase_2"/>
    <property type="match status" value="1"/>
</dbReference>
<feature type="domain" description="N-acetylmuramoyl-L-alanine amidase" evidence="7">
    <location>
        <begin position="45"/>
        <end position="211"/>
    </location>
</feature>
<dbReference type="GO" id="GO:0009253">
    <property type="term" value="P:peptidoglycan catabolic process"/>
    <property type="evidence" value="ECO:0007669"/>
    <property type="project" value="InterPro"/>
</dbReference>
<dbReference type="AlphaFoldDB" id="A0A942TAJ1"/>
<evidence type="ECO:0000256" key="1">
    <source>
        <dbReference type="ARBA" id="ARBA00001561"/>
    </source>
</evidence>
<accession>A0A942TAJ1</accession>
<proteinExistence type="predicted"/>
<dbReference type="GO" id="GO:0009254">
    <property type="term" value="P:peptidoglycan turnover"/>
    <property type="evidence" value="ECO:0007669"/>
    <property type="project" value="TreeGrafter"/>
</dbReference>
<name>A0A942TAJ1_9BACI</name>
<dbReference type="InterPro" id="IPR036505">
    <property type="entry name" value="Amidase/PGRP_sf"/>
</dbReference>
<dbReference type="EMBL" id="JAGYPG010000001">
    <property type="protein sequence ID" value="MBS4194228.1"/>
    <property type="molecule type" value="Genomic_DNA"/>
</dbReference>
<keyword evidence="3" id="KW-0378">Hydrolase</keyword>
<evidence type="ECO:0000313" key="8">
    <source>
        <dbReference type="EMBL" id="MBS4194228.1"/>
    </source>
</evidence>
<dbReference type="SMART" id="SM00644">
    <property type="entry name" value="Ami_2"/>
    <property type="match status" value="1"/>
</dbReference>
<protein>
    <recommendedName>
        <fullName evidence="2">N-acetylmuramoyl-L-alanine amidase</fullName>
        <ecNumber evidence="2">3.5.1.28</ecNumber>
    </recommendedName>
    <alternativeName>
        <fullName evidence="6">Autolysin</fullName>
    </alternativeName>
    <alternativeName>
        <fullName evidence="5">Cell wall hydrolase</fullName>
    </alternativeName>
</protein>
<keyword evidence="4" id="KW-0961">Cell wall biogenesis/degradation</keyword>
<keyword evidence="9" id="KW-1185">Reference proteome</keyword>
<evidence type="ECO:0000313" key="9">
    <source>
        <dbReference type="Proteomes" id="UP000681414"/>
    </source>
</evidence>
<dbReference type="SUPFAM" id="SSF55846">
    <property type="entry name" value="N-acetylmuramoyl-L-alanine amidase-like"/>
    <property type="match status" value="1"/>
</dbReference>
<dbReference type="CDD" id="cd06583">
    <property type="entry name" value="PGRP"/>
    <property type="match status" value="1"/>
</dbReference>
<evidence type="ECO:0000259" key="7">
    <source>
        <dbReference type="SMART" id="SM00644"/>
    </source>
</evidence>
<comment type="catalytic activity">
    <reaction evidence="1">
        <text>Hydrolyzes the link between N-acetylmuramoyl residues and L-amino acid residues in certain cell-wall glycopeptides.</text>
        <dbReference type="EC" id="3.5.1.28"/>
    </reaction>
</comment>
<evidence type="ECO:0000256" key="3">
    <source>
        <dbReference type="ARBA" id="ARBA00022801"/>
    </source>
</evidence>
<dbReference type="Gene3D" id="3.40.80.10">
    <property type="entry name" value="Peptidoglycan recognition protein-like"/>
    <property type="match status" value="1"/>
</dbReference>
<comment type="caution">
    <text evidence="8">The sequence shown here is derived from an EMBL/GenBank/DDBJ whole genome shotgun (WGS) entry which is preliminary data.</text>
</comment>
<evidence type="ECO:0000256" key="6">
    <source>
        <dbReference type="ARBA" id="ARBA00032390"/>
    </source>
</evidence>
<organism evidence="8 9">
    <name type="scientific">Lederbergia citri</name>
    <dbReference type="NCBI Taxonomy" id="2833580"/>
    <lineage>
        <taxon>Bacteria</taxon>
        <taxon>Bacillati</taxon>
        <taxon>Bacillota</taxon>
        <taxon>Bacilli</taxon>
        <taxon>Bacillales</taxon>
        <taxon>Bacillaceae</taxon>
        <taxon>Lederbergia</taxon>
    </lineage>
</organism>
<reference evidence="8 9" key="1">
    <citation type="submission" date="2021-05" db="EMBL/GenBank/DDBJ databases">
        <title>Novel Bacillus species.</title>
        <authorList>
            <person name="Liu G."/>
        </authorList>
    </citation>
    <scope>NUCLEOTIDE SEQUENCE [LARGE SCALE GENOMIC DNA]</scope>
    <source>
        <strain evidence="9">FJAT-49780</strain>
    </source>
</reference>
<dbReference type="PROSITE" id="PS51257">
    <property type="entry name" value="PROKAR_LIPOPROTEIN"/>
    <property type="match status" value="1"/>
</dbReference>
<dbReference type="PANTHER" id="PTHR30417">
    <property type="entry name" value="N-ACETYLMURAMOYL-L-ALANINE AMIDASE AMID"/>
    <property type="match status" value="1"/>
</dbReference>
<dbReference type="RefSeq" id="WP_213123429.1">
    <property type="nucleotide sequence ID" value="NZ_JAGYPG010000001.1"/>
</dbReference>
<dbReference type="PANTHER" id="PTHR30417:SF1">
    <property type="entry name" value="N-ACETYLMURAMOYL-L-ALANINE AMIDASE AMID"/>
    <property type="match status" value="1"/>
</dbReference>
<dbReference type="InterPro" id="IPR051206">
    <property type="entry name" value="NAMLAA_amidase_2"/>
</dbReference>
<gene>
    <name evidence="8" type="ORF">KHA97_03950</name>
</gene>
<dbReference type="Proteomes" id="UP000681414">
    <property type="component" value="Unassembled WGS sequence"/>
</dbReference>
<dbReference type="InterPro" id="IPR002502">
    <property type="entry name" value="Amidase_domain"/>
</dbReference>
<dbReference type="GO" id="GO:0071555">
    <property type="term" value="P:cell wall organization"/>
    <property type="evidence" value="ECO:0007669"/>
    <property type="project" value="UniProtKB-KW"/>
</dbReference>
<evidence type="ECO:0000256" key="5">
    <source>
        <dbReference type="ARBA" id="ARBA00030881"/>
    </source>
</evidence>
<evidence type="ECO:0000256" key="2">
    <source>
        <dbReference type="ARBA" id="ARBA00011901"/>
    </source>
</evidence>